<keyword evidence="3" id="KW-1185">Reference proteome</keyword>
<feature type="region of interest" description="Disordered" evidence="1">
    <location>
        <begin position="1"/>
        <end position="39"/>
    </location>
</feature>
<evidence type="ECO:0000313" key="3">
    <source>
        <dbReference type="Proteomes" id="UP001499895"/>
    </source>
</evidence>
<comment type="caution">
    <text evidence="2">The sequence shown here is derived from an EMBL/GenBank/DDBJ whole genome shotgun (WGS) entry which is preliminary data.</text>
</comment>
<sequence length="119" mass="12827">MTEHRQETPETGGGAGLALRRGTRRTEADRAQRRAPADTAVGVDSVLPLVIAPRDSGYRSGTLVADMDTGRVGVLHVGGDYSVTVKTGAETWVPARHDRLRLATDEERRALGLGPRMRP</sequence>
<organism evidence="2 3">
    <name type="scientific">Streptomyces stramineus</name>
    <dbReference type="NCBI Taxonomy" id="173861"/>
    <lineage>
        <taxon>Bacteria</taxon>
        <taxon>Bacillati</taxon>
        <taxon>Actinomycetota</taxon>
        <taxon>Actinomycetes</taxon>
        <taxon>Kitasatosporales</taxon>
        <taxon>Streptomycetaceae</taxon>
        <taxon>Streptomyces</taxon>
    </lineage>
</organism>
<feature type="compositionally biased region" description="Basic and acidic residues" evidence="1">
    <location>
        <begin position="24"/>
        <end position="36"/>
    </location>
</feature>
<evidence type="ECO:0000313" key="2">
    <source>
        <dbReference type="EMBL" id="GAA0459540.1"/>
    </source>
</evidence>
<dbReference type="EMBL" id="BAAAHB010000017">
    <property type="protein sequence ID" value="GAA0459540.1"/>
    <property type="molecule type" value="Genomic_DNA"/>
</dbReference>
<protein>
    <submittedName>
        <fullName evidence="2">Uncharacterized protein</fullName>
    </submittedName>
</protein>
<dbReference type="Proteomes" id="UP001499895">
    <property type="component" value="Unassembled WGS sequence"/>
</dbReference>
<gene>
    <name evidence="2" type="ORF">GCM10009544_22620</name>
</gene>
<evidence type="ECO:0000256" key="1">
    <source>
        <dbReference type="SAM" id="MobiDB-lite"/>
    </source>
</evidence>
<reference evidence="2 3" key="1">
    <citation type="journal article" date="2019" name="Int. J. Syst. Evol. Microbiol.">
        <title>The Global Catalogue of Microorganisms (GCM) 10K type strain sequencing project: providing services to taxonomists for standard genome sequencing and annotation.</title>
        <authorList>
            <consortium name="The Broad Institute Genomics Platform"/>
            <consortium name="The Broad Institute Genome Sequencing Center for Infectious Disease"/>
            <person name="Wu L."/>
            <person name="Ma J."/>
        </authorList>
    </citation>
    <scope>NUCLEOTIDE SEQUENCE [LARGE SCALE GENOMIC DNA]</scope>
    <source>
        <strain evidence="2 3">JCM 10649</strain>
    </source>
</reference>
<name>A0ABN0ZVB4_9ACTN</name>
<accession>A0ABN0ZVB4</accession>
<proteinExistence type="predicted"/>